<accession>A0ABY4RXZ3</accession>
<evidence type="ECO:0000313" key="2">
    <source>
        <dbReference type="Proteomes" id="UP001057134"/>
    </source>
</evidence>
<name>A0ABY4RXZ3_9BACL</name>
<reference evidence="1" key="2">
    <citation type="journal article" date="2021" name="J Anim Sci Technol">
        <title>Complete genome sequence of Paenibacillus konkukensis sp. nov. SK3146 as a potential probiotic strain.</title>
        <authorList>
            <person name="Jung H.I."/>
            <person name="Park S."/>
            <person name="Niu K.M."/>
            <person name="Lee S.W."/>
            <person name="Kothari D."/>
            <person name="Yi K.J."/>
            <person name="Kim S.K."/>
        </authorList>
    </citation>
    <scope>NUCLEOTIDE SEQUENCE</scope>
    <source>
        <strain evidence="1">SK3146</strain>
    </source>
</reference>
<sequence>MNDVEGIYMKYTVIIHSLCTKGTPSDRLLGLHQKRRELSQQSRAFSF</sequence>
<gene>
    <name evidence="1" type="ORF">SK3146_06386</name>
</gene>
<keyword evidence="2" id="KW-1185">Reference proteome</keyword>
<dbReference type="EMBL" id="CP027059">
    <property type="protein sequence ID" value="UQZ87093.1"/>
    <property type="molecule type" value="Genomic_DNA"/>
</dbReference>
<reference evidence="1" key="1">
    <citation type="submission" date="2018-02" db="EMBL/GenBank/DDBJ databases">
        <authorList>
            <person name="Kim S.-K."/>
            <person name="Jung H.-I."/>
            <person name="Lee S.-W."/>
        </authorList>
    </citation>
    <scope>NUCLEOTIDE SEQUENCE</scope>
    <source>
        <strain evidence="1">SK3146</strain>
    </source>
</reference>
<organism evidence="1 2">
    <name type="scientific">Paenibacillus konkukensis</name>
    <dbReference type="NCBI Taxonomy" id="2020716"/>
    <lineage>
        <taxon>Bacteria</taxon>
        <taxon>Bacillati</taxon>
        <taxon>Bacillota</taxon>
        <taxon>Bacilli</taxon>
        <taxon>Bacillales</taxon>
        <taxon>Paenibacillaceae</taxon>
        <taxon>Paenibacillus</taxon>
    </lineage>
</organism>
<dbReference type="Proteomes" id="UP001057134">
    <property type="component" value="Chromosome"/>
</dbReference>
<evidence type="ECO:0000313" key="1">
    <source>
        <dbReference type="EMBL" id="UQZ87093.1"/>
    </source>
</evidence>
<proteinExistence type="predicted"/>
<protein>
    <submittedName>
        <fullName evidence="1">Uncharacterized protein</fullName>
    </submittedName>
</protein>